<dbReference type="InterPro" id="IPR051532">
    <property type="entry name" value="Ester_Hydrolysis_Enzymes"/>
</dbReference>
<organism evidence="2 3">
    <name type="scientific">Lacibacterium aquatile</name>
    <dbReference type="NCBI Taxonomy" id="1168082"/>
    <lineage>
        <taxon>Bacteria</taxon>
        <taxon>Pseudomonadati</taxon>
        <taxon>Pseudomonadota</taxon>
        <taxon>Alphaproteobacteria</taxon>
        <taxon>Rhodospirillales</taxon>
        <taxon>Rhodospirillaceae</taxon>
    </lineage>
</organism>
<proteinExistence type="predicted"/>
<dbReference type="RefSeq" id="WP_379875565.1">
    <property type="nucleotide sequence ID" value="NZ_JBHUIP010000004.1"/>
</dbReference>
<dbReference type="PANTHER" id="PTHR30383:SF5">
    <property type="entry name" value="SGNH HYDROLASE-TYPE ESTERASE DOMAIN-CONTAINING PROTEIN"/>
    <property type="match status" value="1"/>
</dbReference>
<feature type="domain" description="SGNH hydrolase-type esterase" evidence="1">
    <location>
        <begin position="6"/>
        <end position="193"/>
    </location>
</feature>
<dbReference type="SUPFAM" id="SSF52266">
    <property type="entry name" value="SGNH hydrolase"/>
    <property type="match status" value="1"/>
</dbReference>
<comment type="caution">
    <text evidence="2">The sequence shown here is derived from an EMBL/GenBank/DDBJ whole genome shotgun (WGS) entry which is preliminary data.</text>
</comment>
<dbReference type="InterPro" id="IPR013830">
    <property type="entry name" value="SGNH_hydro"/>
</dbReference>
<sequence>MRAICFIGASTVEGMGDKEGIGWPGRLRPYGFHGTATFYNLGIRGQPVAAIAKRWRAECEQRISTPKDGAVVLSFGVNDTAQFEDGSPIGNIAQAIEDAAAVAEECRATYRTLWVGPLAVNEAKMPFFSRLHGKNLYFRNERLSALNEGFKDAAAMAGIAYVDAFTPLSQNPEFAEALARSDGLHPDGQGYALAAEVVGTSEGWRGLARG</sequence>
<dbReference type="Pfam" id="PF13472">
    <property type="entry name" value="Lipase_GDSL_2"/>
    <property type="match status" value="1"/>
</dbReference>
<reference evidence="3" key="1">
    <citation type="journal article" date="2019" name="Int. J. Syst. Evol. Microbiol.">
        <title>The Global Catalogue of Microorganisms (GCM) 10K type strain sequencing project: providing services to taxonomists for standard genome sequencing and annotation.</title>
        <authorList>
            <consortium name="The Broad Institute Genomics Platform"/>
            <consortium name="The Broad Institute Genome Sequencing Center for Infectious Disease"/>
            <person name="Wu L."/>
            <person name="Ma J."/>
        </authorList>
    </citation>
    <scope>NUCLEOTIDE SEQUENCE [LARGE SCALE GENOMIC DNA]</scope>
    <source>
        <strain evidence="3">CGMCC 1.19062</strain>
    </source>
</reference>
<evidence type="ECO:0000259" key="1">
    <source>
        <dbReference type="Pfam" id="PF13472"/>
    </source>
</evidence>
<evidence type="ECO:0000313" key="3">
    <source>
        <dbReference type="Proteomes" id="UP001597295"/>
    </source>
</evidence>
<dbReference type="EMBL" id="JBHUIP010000004">
    <property type="protein sequence ID" value="MFD2262607.1"/>
    <property type="molecule type" value="Genomic_DNA"/>
</dbReference>
<name>A0ABW5DNJ3_9PROT</name>
<evidence type="ECO:0000313" key="2">
    <source>
        <dbReference type="EMBL" id="MFD2262607.1"/>
    </source>
</evidence>
<dbReference type="Proteomes" id="UP001597295">
    <property type="component" value="Unassembled WGS sequence"/>
</dbReference>
<dbReference type="InterPro" id="IPR036514">
    <property type="entry name" value="SGNH_hydro_sf"/>
</dbReference>
<gene>
    <name evidence="2" type="ORF">ACFSM5_06885</name>
</gene>
<dbReference type="Gene3D" id="3.40.50.1110">
    <property type="entry name" value="SGNH hydrolase"/>
    <property type="match status" value="1"/>
</dbReference>
<dbReference type="PANTHER" id="PTHR30383">
    <property type="entry name" value="THIOESTERASE 1/PROTEASE 1/LYSOPHOSPHOLIPASE L1"/>
    <property type="match status" value="1"/>
</dbReference>
<protein>
    <submittedName>
        <fullName evidence="2">GDSL-type esterase/lipase family protein</fullName>
    </submittedName>
</protein>
<accession>A0ABW5DNJ3</accession>
<keyword evidence="3" id="KW-1185">Reference proteome</keyword>